<evidence type="ECO:0000256" key="4">
    <source>
        <dbReference type="ARBA" id="ARBA00022741"/>
    </source>
</evidence>
<evidence type="ECO:0000256" key="5">
    <source>
        <dbReference type="ARBA" id="ARBA00022801"/>
    </source>
</evidence>
<dbReference type="InterPro" id="IPR016136">
    <property type="entry name" value="DNA_helicase_N/primase_C"/>
</dbReference>
<dbReference type="STRING" id="595670.SAMN05421643_11631"/>
<name>A0A1H3L830_9GAMM</name>
<dbReference type="InterPro" id="IPR007693">
    <property type="entry name" value="DNA_helicase_DnaB-like_N"/>
</dbReference>
<dbReference type="Proteomes" id="UP000199035">
    <property type="component" value="Unassembled WGS sequence"/>
</dbReference>
<dbReference type="RefSeq" id="WP_092691209.1">
    <property type="nucleotide sequence ID" value="NZ_FNPK01000016.1"/>
</dbReference>
<dbReference type="GO" id="GO:0005524">
    <property type="term" value="F:ATP binding"/>
    <property type="evidence" value="ECO:0007669"/>
    <property type="project" value="UniProtKB-KW"/>
</dbReference>
<evidence type="ECO:0000256" key="7">
    <source>
        <dbReference type="ARBA" id="ARBA00022840"/>
    </source>
</evidence>
<dbReference type="Pfam" id="PF03796">
    <property type="entry name" value="DnaB_C"/>
    <property type="match status" value="1"/>
</dbReference>
<dbReference type="GO" id="GO:0005829">
    <property type="term" value="C:cytosol"/>
    <property type="evidence" value="ECO:0007669"/>
    <property type="project" value="TreeGrafter"/>
</dbReference>
<keyword evidence="2" id="KW-0639">Primosome</keyword>
<dbReference type="AlphaFoldDB" id="A0A1H3L830"/>
<dbReference type="GO" id="GO:0006269">
    <property type="term" value="P:DNA replication, synthesis of primer"/>
    <property type="evidence" value="ECO:0007669"/>
    <property type="project" value="UniProtKB-KW"/>
</dbReference>
<dbReference type="InterPro" id="IPR027417">
    <property type="entry name" value="P-loop_NTPase"/>
</dbReference>
<keyword evidence="9" id="KW-0413">Isomerase</keyword>
<evidence type="ECO:0000256" key="9">
    <source>
        <dbReference type="ARBA" id="ARBA00023235"/>
    </source>
</evidence>
<proteinExistence type="inferred from homology"/>
<dbReference type="Gene3D" id="3.40.50.300">
    <property type="entry name" value="P-loop containing nucleotide triphosphate hydrolases"/>
    <property type="match status" value="1"/>
</dbReference>
<dbReference type="EMBL" id="FNPK01000016">
    <property type="protein sequence ID" value="SDY60084.1"/>
    <property type="molecule type" value="Genomic_DNA"/>
</dbReference>
<keyword evidence="6 13" id="KW-0347">Helicase</keyword>
<dbReference type="EC" id="5.6.2.3" evidence="10"/>
<dbReference type="SUPFAM" id="SSF52540">
    <property type="entry name" value="P-loop containing nucleoside triphosphate hydrolases"/>
    <property type="match status" value="1"/>
</dbReference>
<evidence type="ECO:0000256" key="11">
    <source>
        <dbReference type="ARBA" id="ARBA00048954"/>
    </source>
</evidence>
<keyword evidence="7" id="KW-0067">ATP-binding</keyword>
<accession>A0A1H3L830</accession>
<evidence type="ECO:0000256" key="6">
    <source>
        <dbReference type="ARBA" id="ARBA00022806"/>
    </source>
</evidence>
<dbReference type="SUPFAM" id="SSF48024">
    <property type="entry name" value="N-terminal domain of DnaB helicase"/>
    <property type="match status" value="1"/>
</dbReference>
<evidence type="ECO:0000313" key="14">
    <source>
        <dbReference type="Proteomes" id="UP000199035"/>
    </source>
</evidence>
<comment type="similarity">
    <text evidence="1">Belongs to the helicase family. DnaB subfamily.</text>
</comment>
<gene>
    <name evidence="13" type="ORF">SAMN05421643_11631</name>
</gene>
<dbReference type="GO" id="GO:1990077">
    <property type="term" value="C:primosome complex"/>
    <property type="evidence" value="ECO:0007669"/>
    <property type="project" value="UniProtKB-KW"/>
</dbReference>
<evidence type="ECO:0000256" key="3">
    <source>
        <dbReference type="ARBA" id="ARBA00022705"/>
    </source>
</evidence>
<keyword evidence="3" id="KW-0235">DNA replication</keyword>
<dbReference type="PANTHER" id="PTHR30153:SF2">
    <property type="entry name" value="REPLICATIVE DNA HELICASE"/>
    <property type="match status" value="1"/>
</dbReference>
<keyword evidence="5" id="KW-0378">Hydrolase</keyword>
<keyword evidence="4" id="KW-0547">Nucleotide-binding</keyword>
<dbReference type="PANTHER" id="PTHR30153">
    <property type="entry name" value="REPLICATIVE DNA HELICASE DNAB"/>
    <property type="match status" value="1"/>
</dbReference>
<protein>
    <recommendedName>
        <fullName evidence="10">DNA 5'-3' helicase</fullName>
        <ecNumber evidence="10">5.6.2.3</ecNumber>
    </recommendedName>
</protein>
<dbReference type="Gene3D" id="1.10.860.10">
    <property type="entry name" value="DNAb Helicase, Chain A"/>
    <property type="match status" value="1"/>
</dbReference>
<evidence type="ECO:0000256" key="2">
    <source>
        <dbReference type="ARBA" id="ARBA00022515"/>
    </source>
</evidence>
<feature type="domain" description="SF4 helicase" evidence="12">
    <location>
        <begin position="179"/>
        <end position="447"/>
    </location>
</feature>
<organism evidence="13 14">
    <name type="scientific">Acinetobacter kyonggiensis</name>
    <dbReference type="NCBI Taxonomy" id="595670"/>
    <lineage>
        <taxon>Bacteria</taxon>
        <taxon>Pseudomonadati</taxon>
        <taxon>Pseudomonadota</taxon>
        <taxon>Gammaproteobacteria</taxon>
        <taxon>Moraxellales</taxon>
        <taxon>Moraxellaceae</taxon>
        <taxon>Acinetobacter</taxon>
    </lineage>
</organism>
<evidence type="ECO:0000259" key="12">
    <source>
        <dbReference type="PROSITE" id="PS51199"/>
    </source>
</evidence>
<evidence type="ECO:0000256" key="1">
    <source>
        <dbReference type="ARBA" id="ARBA00008428"/>
    </source>
</evidence>
<dbReference type="PROSITE" id="PS51199">
    <property type="entry name" value="SF4_HELICASE"/>
    <property type="match status" value="1"/>
</dbReference>
<keyword evidence="14" id="KW-1185">Reference proteome</keyword>
<evidence type="ECO:0000313" key="13">
    <source>
        <dbReference type="EMBL" id="SDY60084.1"/>
    </source>
</evidence>
<sequence>MFDTKIHNLQIEQSVLAALMTVAESYSHVENLLTEDDFYSTRHKAIFKAVVELDAKNTPYDAVLVNNHLAAHGMSEQAGGEQYLMQVLQDAPSSFYNLISYAEKLKDFATCRKVEAEAQKIIFKAQNLTVSRGDLVQEAQSMFAEINTEQASESLFHIHDAATNTFVEMHEKMTALTQGKTMIKGIQTGIYDLDKKLGDVEPGCLMVIAARPAMGKTTMLQVIASNVAIFQQKPVLIMSGEMPKEQIAMRMCCAAGPADISKVRNAPHTLPQEEFTAYTQAVAMLKNVRMQINDTSRPSIANIRESIRKVKHQYGSVGAVFIDYLQIMKTTKSFAREDLKIAYFTGELKAMAKEFDCVVVLLSQLNRELEKRPNKRPVLSDLRESGAIEQDADQILFLYRDEIYNKESKYQGIAEAILGKNRHGESGTSYMHSQLKYCQFSNLDSSAIDQLQGLGGAA</sequence>
<evidence type="ECO:0000256" key="8">
    <source>
        <dbReference type="ARBA" id="ARBA00023125"/>
    </source>
</evidence>
<dbReference type="GO" id="GO:0016787">
    <property type="term" value="F:hydrolase activity"/>
    <property type="evidence" value="ECO:0007669"/>
    <property type="project" value="UniProtKB-KW"/>
</dbReference>
<dbReference type="GO" id="GO:0043139">
    <property type="term" value="F:5'-3' DNA helicase activity"/>
    <property type="evidence" value="ECO:0007669"/>
    <property type="project" value="UniProtKB-EC"/>
</dbReference>
<dbReference type="Pfam" id="PF00772">
    <property type="entry name" value="DnaB"/>
    <property type="match status" value="1"/>
</dbReference>
<reference evidence="14" key="1">
    <citation type="submission" date="2016-10" db="EMBL/GenBank/DDBJ databases">
        <authorList>
            <person name="Varghese N."/>
            <person name="Submissions S."/>
        </authorList>
    </citation>
    <scope>NUCLEOTIDE SEQUENCE [LARGE SCALE GENOMIC DNA]</scope>
    <source>
        <strain evidence="14">ANC 5109</strain>
    </source>
</reference>
<keyword evidence="8" id="KW-0238">DNA-binding</keyword>
<dbReference type="InterPro" id="IPR036185">
    <property type="entry name" value="DNA_heli_DnaB-like_N_sf"/>
</dbReference>
<dbReference type="InterPro" id="IPR007694">
    <property type="entry name" value="DNA_helicase_DnaB-like_C"/>
</dbReference>
<dbReference type="GO" id="GO:0003677">
    <property type="term" value="F:DNA binding"/>
    <property type="evidence" value="ECO:0007669"/>
    <property type="project" value="UniProtKB-KW"/>
</dbReference>
<dbReference type="CDD" id="cd00984">
    <property type="entry name" value="DnaB_C"/>
    <property type="match status" value="1"/>
</dbReference>
<comment type="catalytic activity">
    <reaction evidence="11">
        <text>ATP + H2O = ADP + phosphate + H(+)</text>
        <dbReference type="Rhea" id="RHEA:13065"/>
        <dbReference type="ChEBI" id="CHEBI:15377"/>
        <dbReference type="ChEBI" id="CHEBI:15378"/>
        <dbReference type="ChEBI" id="CHEBI:30616"/>
        <dbReference type="ChEBI" id="CHEBI:43474"/>
        <dbReference type="ChEBI" id="CHEBI:456216"/>
        <dbReference type="EC" id="5.6.2.3"/>
    </reaction>
</comment>
<evidence type="ECO:0000256" key="10">
    <source>
        <dbReference type="ARBA" id="ARBA00044969"/>
    </source>
</evidence>